<organism evidence="2 3">
    <name type="scientific">Littorina saxatilis</name>
    <dbReference type="NCBI Taxonomy" id="31220"/>
    <lineage>
        <taxon>Eukaryota</taxon>
        <taxon>Metazoa</taxon>
        <taxon>Spiralia</taxon>
        <taxon>Lophotrochozoa</taxon>
        <taxon>Mollusca</taxon>
        <taxon>Gastropoda</taxon>
        <taxon>Caenogastropoda</taxon>
        <taxon>Littorinimorpha</taxon>
        <taxon>Littorinoidea</taxon>
        <taxon>Littorinidae</taxon>
        <taxon>Littorina</taxon>
    </lineage>
</organism>
<sequence>MRLEGPPRAWGSSGFEPNPYSKELLFTTVCSESGLLKDSLSRTGSHFTARSNECHEENNPGATTSGRLAVVTSAEGLPTPLTPHTLVHPHQDRPLPLVPEAHRPATLPHTPLDPSRFPGESRIPGVDSPLSLVLPRFTPGISDPPRFPTQPLPHSASNRSILEESRAAIPLPVSHAAASYSALFHQHRFLSSIATTDSFALLGNPHMVAPPFLYSHLYPPGPPQLPAPLFLSAGDGKGLEMVRSRSGSDPDSVGPLALPLSLPAPLTSSSLSLSLPPPPLALTTTQSTHHLPPRVERPVPISAAAPPLLAIEGAGGHHLVLRDLDRQNRDMEMRRDRDFDRPRDRDSERSRLRDLDRPSSRDHDRSREMERSRDLHRLRDYERERLRDMERSRDRDAERLRERDLRDRSLDRRDRSFDRRDRSFDRMQERARQHSSPSPSPPSHHHTHHHHHHSRRPPSPSPPVLSSPSTLSRKENTSSSPSSPKSKRSSQPEQAQVWRPY</sequence>
<feature type="compositionally biased region" description="Basic residues" evidence="1">
    <location>
        <begin position="443"/>
        <end position="456"/>
    </location>
</feature>
<accession>A0AAN9GFU3</accession>
<comment type="caution">
    <text evidence="2">The sequence shown here is derived from an EMBL/GenBank/DDBJ whole genome shotgun (WGS) entry which is preliminary data.</text>
</comment>
<gene>
    <name evidence="2" type="ORF">V1264_014907</name>
</gene>
<evidence type="ECO:0000313" key="3">
    <source>
        <dbReference type="Proteomes" id="UP001374579"/>
    </source>
</evidence>
<evidence type="ECO:0000256" key="1">
    <source>
        <dbReference type="SAM" id="MobiDB-lite"/>
    </source>
</evidence>
<evidence type="ECO:0000313" key="2">
    <source>
        <dbReference type="EMBL" id="KAK7106877.1"/>
    </source>
</evidence>
<name>A0AAN9GFU3_9CAEN</name>
<reference evidence="2 3" key="1">
    <citation type="submission" date="2024-02" db="EMBL/GenBank/DDBJ databases">
        <title>Chromosome-scale genome assembly of the rough periwinkle Littorina saxatilis.</title>
        <authorList>
            <person name="De Jode A."/>
            <person name="Faria R."/>
            <person name="Formenti G."/>
            <person name="Sims Y."/>
            <person name="Smith T.P."/>
            <person name="Tracey A."/>
            <person name="Wood J.M.D."/>
            <person name="Zagrodzka Z.B."/>
            <person name="Johannesson K."/>
            <person name="Butlin R.K."/>
            <person name="Leder E.H."/>
        </authorList>
    </citation>
    <scope>NUCLEOTIDE SEQUENCE [LARGE SCALE GENOMIC DNA]</scope>
    <source>
        <strain evidence="2">Snail1</strain>
        <tissue evidence="2">Muscle</tissue>
    </source>
</reference>
<feature type="region of interest" description="Disordered" evidence="1">
    <location>
        <begin position="333"/>
        <end position="372"/>
    </location>
</feature>
<feature type="compositionally biased region" description="Basic and acidic residues" evidence="1">
    <location>
        <begin position="419"/>
        <end position="432"/>
    </location>
</feature>
<feature type="region of interest" description="Disordered" evidence="1">
    <location>
        <begin position="419"/>
        <end position="501"/>
    </location>
</feature>
<keyword evidence="3" id="KW-1185">Reference proteome</keyword>
<dbReference type="Proteomes" id="UP001374579">
    <property type="component" value="Unassembled WGS sequence"/>
</dbReference>
<protein>
    <submittedName>
        <fullName evidence="2">Uncharacterized protein</fullName>
    </submittedName>
</protein>
<dbReference type="EMBL" id="JBAMIC010000004">
    <property type="protein sequence ID" value="KAK7106877.1"/>
    <property type="molecule type" value="Genomic_DNA"/>
</dbReference>
<dbReference type="AlphaFoldDB" id="A0AAN9GFU3"/>
<proteinExistence type="predicted"/>